<dbReference type="EMBL" id="UINC01108706">
    <property type="protein sequence ID" value="SVC75006.1"/>
    <property type="molecule type" value="Genomic_DNA"/>
</dbReference>
<accession>A0A382PP11</accession>
<feature type="domain" description="DUF7948" evidence="1">
    <location>
        <begin position="8"/>
        <end position="205"/>
    </location>
</feature>
<dbReference type="Pfam" id="PF06739">
    <property type="entry name" value="SBBP"/>
    <property type="match status" value="1"/>
</dbReference>
<dbReference type="PANTHER" id="PTHR35580">
    <property type="entry name" value="CELL SURFACE GLYCOPROTEIN (S-LAYER PROTEIN)-LIKE PROTEIN"/>
    <property type="match status" value="1"/>
</dbReference>
<dbReference type="Pfam" id="PF25778">
    <property type="entry name" value="DUF7948"/>
    <property type="match status" value="1"/>
</dbReference>
<dbReference type="InterPro" id="IPR057708">
    <property type="entry name" value="DUF7948"/>
</dbReference>
<dbReference type="InterPro" id="IPR010620">
    <property type="entry name" value="SBBP_repeat"/>
</dbReference>
<sequence length="341" mass="35764">SGANTVYFEANKGQADDGVAFIARGGDASLHLTAADAVLAMATDSGTETVRMGLSGIETMPDAVGGDRQAGVINYYLGNDGKQWIEGAATYKQVHYKDVYEGVDLVYYGNRAGDLEFDLKVKPGADPSRISLDYTGAASIRKTAEGDLVIKADKGEIVQKAPLIYQETEDAKVIVPGDYRVNANGQVTIETDQYDEKKTLVIDPIIQFSTYLGGSSDENDNARHGQVDMDASGNIYVTGRTTSLDFPLGITPLDSARGGASDAFVSKFDSSNNLIYSTYLGGSAIDEGFGIAADGSGNAYVTGTTASTDFPRANAEQAAIGGGNDVFVSKLNAAGGALEYS</sequence>
<name>A0A382PP11_9ZZZZ</name>
<proteinExistence type="predicted"/>
<feature type="non-terminal residue" evidence="2">
    <location>
        <position position="341"/>
    </location>
</feature>
<organism evidence="2">
    <name type="scientific">marine metagenome</name>
    <dbReference type="NCBI Taxonomy" id="408172"/>
    <lineage>
        <taxon>unclassified sequences</taxon>
        <taxon>metagenomes</taxon>
        <taxon>ecological metagenomes</taxon>
    </lineage>
</organism>
<dbReference type="PANTHER" id="PTHR35580:SF1">
    <property type="entry name" value="PHYTASE-LIKE DOMAIN-CONTAINING PROTEIN"/>
    <property type="match status" value="1"/>
</dbReference>
<reference evidence="2" key="1">
    <citation type="submission" date="2018-05" db="EMBL/GenBank/DDBJ databases">
        <authorList>
            <person name="Lanie J.A."/>
            <person name="Ng W.-L."/>
            <person name="Kazmierczak K.M."/>
            <person name="Andrzejewski T.M."/>
            <person name="Davidsen T.M."/>
            <person name="Wayne K.J."/>
            <person name="Tettelin H."/>
            <person name="Glass J.I."/>
            <person name="Rusch D."/>
            <person name="Podicherti R."/>
            <person name="Tsui H.-C.T."/>
            <person name="Winkler M.E."/>
        </authorList>
    </citation>
    <scope>NUCLEOTIDE SEQUENCE</scope>
</reference>
<evidence type="ECO:0000259" key="1">
    <source>
        <dbReference type="Pfam" id="PF25778"/>
    </source>
</evidence>
<protein>
    <recommendedName>
        <fullName evidence="1">DUF7948 domain-containing protein</fullName>
    </recommendedName>
</protein>
<feature type="non-terminal residue" evidence="2">
    <location>
        <position position="1"/>
    </location>
</feature>
<gene>
    <name evidence="2" type="ORF">METZ01_LOCUS327860</name>
</gene>
<dbReference type="InterPro" id="IPR052918">
    <property type="entry name" value="Motility_Chemotaxis_Reg"/>
</dbReference>
<dbReference type="AlphaFoldDB" id="A0A382PP11"/>
<evidence type="ECO:0000313" key="2">
    <source>
        <dbReference type="EMBL" id="SVC75006.1"/>
    </source>
</evidence>